<dbReference type="Gene3D" id="3.40.50.880">
    <property type="match status" value="1"/>
</dbReference>
<dbReference type="Pfam" id="PF01965">
    <property type="entry name" value="DJ-1_PfpI"/>
    <property type="match status" value="1"/>
</dbReference>
<dbReference type="OrthoDB" id="3660033at2"/>
<evidence type="ECO:0000256" key="2">
    <source>
        <dbReference type="ARBA" id="ARBA00023163"/>
    </source>
</evidence>
<dbReference type="InterPro" id="IPR029062">
    <property type="entry name" value="Class_I_gatase-like"/>
</dbReference>
<dbReference type="InterPro" id="IPR018060">
    <property type="entry name" value="HTH_AraC"/>
</dbReference>
<dbReference type="SUPFAM" id="SSF52317">
    <property type="entry name" value="Class I glutamine amidotransferase-like"/>
    <property type="match status" value="1"/>
</dbReference>
<gene>
    <name evidence="4" type="ORF">BCF44_13057</name>
</gene>
<dbReference type="Gene3D" id="1.10.10.60">
    <property type="entry name" value="Homeodomain-like"/>
    <property type="match status" value="1"/>
</dbReference>
<proteinExistence type="predicted"/>
<reference evidence="4 5" key="1">
    <citation type="submission" date="2018-08" db="EMBL/GenBank/DDBJ databases">
        <title>Genomic Encyclopedia of Archaeal and Bacterial Type Strains, Phase II (KMG-II): from individual species to whole genera.</title>
        <authorList>
            <person name="Goeker M."/>
        </authorList>
    </citation>
    <scope>NUCLEOTIDE SEQUENCE [LARGE SCALE GENOMIC DNA]</scope>
    <source>
        <strain evidence="4 5">DSM 45791</strain>
    </source>
</reference>
<dbReference type="Pfam" id="PF12833">
    <property type="entry name" value="HTH_18"/>
    <property type="match status" value="1"/>
</dbReference>
<comment type="caution">
    <text evidence="4">The sequence shown here is derived from an EMBL/GenBank/DDBJ whole genome shotgun (WGS) entry which is preliminary data.</text>
</comment>
<evidence type="ECO:0000259" key="3">
    <source>
        <dbReference type="PROSITE" id="PS01124"/>
    </source>
</evidence>
<keyword evidence="2" id="KW-0804">Transcription</keyword>
<feature type="domain" description="HTH araC/xylS-type" evidence="3">
    <location>
        <begin position="204"/>
        <end position="302"/>
    </location>
</feature>
<accession>A0A3E0GTY5</accession>
<dbReference type="SUPFAM" id="SSF46689">
    <property type="entry name" value="Homeodomain-like"/>
    <property type="match status" value="2"/>
</dbReference>
<evidence type="ECO:0000313" key="5">
    <source>
        <dbReference type="Proteomes" id="UP000256269"/>
    </source>
</evidence>
<dbReference type="GO" id="GO:0003700">
    <property type="term" value="F:DNA-binding transcription factor activity"/>
    <property type="evidence" value="ECO:0007669"/>
    <property type="project" value="InterPro"/>
</dbReference>
<dbReference type="AlphaFoldDB" id="A0A3E0GTY5"/>
<dbReference type="InterPro" id="IPR052158">
    <property type="entry name" value="INH-QAR"/>
</dbReference>
<dbReference type="SMART" id="SM00342">
    <property type="entry name" value="HTH_ARAC"/>
    <property type="match status" value="1"/>
</dbReference>
<evidence type="ECO:0000313" key="4">
    <source>
        <dbReference type="EMBL" id="REH27086.1"/>
    </source>
</evidence>
<dbReference type="PANTHER" id="PTHR43130">
    <property type="entry name" value="ARAC-FAMILY TRANSCRIPTIONAL REGULATOR"/>
    <property type="match status" value="1"/>
</dbReference>
<dbReference type="InterPro" id="IPR009057">
    <property type="entry name" value="Homeodomain-like_sf"/>
</dbReference>
<evidence type="ECO:0000256" key="1">
    <source>
        <dbReference type="ARBA" id="ARBA00023015"/>
    </source>
</evidence>
<keyword evidence="1" id="KW-0805">Transcription regulation</keyword>
<dbReference type="PANTHER" id="PTHR43130:SF3">
    <property type="entry name" value="HTH-TYPE TRANSCRIPTIONAL REGULATOR RV1931C"/>
    <property type="match status" value="1"/>
</dbReference>
<sequence length="309" mass="33170">MHRIVVLALPDVVAFDLSVPAQVFGHRDERDRYDFAVCSLRAGPVPTTTGFAIEATAGIEAVTSADTVIVPGFFPLDAPPEPVLDALRNTTARMVSVCTGAFALAAAGLLDGRAATTHWRDAGDLAARFPKIDVRPDVLYIDGGEVLTSAGVAASIDLCLHLFRTDHGAAAAARVARRMVVAPHRSGGQAQFVDRPLPDGNGLAQTCSWILDRLGEPTTVDEMARHAGYAPRTFARHFRAETGMTPLRWLTAQRLLEARRLLEATELGIDEVARRCGLGTAANLRLHLAREAATTPSAYRTAFRGSTIR</sequence>
<dbReference type="CDD" id="cd03137">
    <property type="entry name" value="GATase1_AraC_1"/>
    <property type="match status" value="1"/>
</dbReference>
<dbReference type="EMBL" id="QUNO01000030">
    <property type="protein sequence ID" value="REH27086.1"/>
    <property type="molecule type" value="Genomic_DNA"/>
</dbReference>
<dbReference type="PROSITE" id="PS01124">
    <property type="entry name" value="HTH_ARAC_FAMILY_2"/>
    <property type="match status" value="1"/>
</dbReference>
<dbReference type="RefSeq" id="WP_116181745.1">
    <property type="nucleotide sequence ID" value="NZ_CP144375.1"/>
</dbReference>
<keyword evidence="5" id="KW-1185">Reference proteome</keyword>
<dbReference type="Proteomes" id="UP000256269">
    <property type="component" value="Unassembled WGS sequence"/>
</dbReference>
<name>A0A3E0GTY5_9PSEU</name>
<protein>
    <submittedName>
        <fullName evidence="4">Transcriptional regulator GlxA family with amidase domain</fullName>
    </submittedName>
</protein>
<dbReference type="InterPro" id="IPR002818">
    <property type="entry name" value="DJ-1/PfpI"/>
</dbReference>
<dbReference type="GO" id="GO:0043565">
    <property type="term" value="F:sequence-specific DNA binding"/>
    <property type="evidence" value="ECO:0007669"/>
    <property type="project" value="InterPro"/>
</dbReference>
<organism evidence="4 5">
    <name type="scientific">Kutzneria buriramensis</name>
    <dbReference type="NCBI Taxonomy" id="1045776"/>
    <lineage>
        <taxon>Bacteria</taxon>
        <taxon>Bacillati</taxon>
        <taxon>Actinomycetota</taxon>
        <taxon>Actinomycetes</taxon>
        <taxon>Pseudonocardiales</taxon>
        <taxon>Pseudonocardiaceae</taxon>
        <taxon>Kutzneria</taxon>
    </lineage>
</organism>